<feature type="binding site" evidence="19">
    <location>
        <position position="575"/>
    </location>
    <ligand>
        <name>Zn(2+)</name>
        <dbReference type="ChEBI" id="CHEBI:29105"/>
        <note>catalytic</note>
    </ligand>
</feature>
<evidence type="ECO:0000256" key="20">
    <source>
        <dbReference type="SAM" id="Phobius"/>
    </source>
</evidence>
<keyword evidence="7 20" id="KW-0812">Transmembrane</keyword>
<dbReference type="VEuPathDB" id="FungiDB:TERG_01583"/>
<gene>
    <name evidence="24" type="ORF">A7C99_3381</name>
</gene>
<proteinExistence type="inferred from homology"/>
<feature type="transmembrane region" description="Helical" evidence="20">
    <location>
        <begin position="473"/>
        <end position="500"/>
    </location>
</feature>
<keyword evidence="5" id="KW-0808">Transferase</keyword>
<evidence type="ECO:0000256" key="16">
    <source>
        <dbReference type="ARBA" id="ARBA00060927"/>
    </source>
</evidence>
<comment type="cofactor">
    <cofactor evidence="19">
        <name>Zn(2+)</name>
        <dbReference type="ChEBI" id="CHEBI:29105"/>
    </cofactor>
    <text evidence="19">Binds 1 zinc ion per subunit.</text>
</comment>
<dbReference type="Pfam" id="PF16491">
    <property type="entry name" value="Peptidase_M48_N"/>
    <property type="match status" value="1"/>
</dbReference>
<evidence type="ECO:0000256" key="10">
    <source>
        <dbReference type="ARBA" id="ARBA00022824"/>
    </source>
</evidence>
<organism evidence="24 25">
    <name type="scientific">Trichophyton rubrum</name>
    <name type="common">Athlete's foot fungus</name>
    <name type="synonym">Epidermophyton rubrum</name>
    <dbReference type="NCBI Taxonomy" id="5551"/>
    <lineage>
        <taxon>Eukaryota</taxon>
        <taxon>Fungi</taxon>
        <taxon>Dikarya</taxon>
        <taxon>Ascomycota</taxon>
        <taxon>Pezizomycotina</taxon>
        <taxon>Eurotiomycetes</taxon>
        <taxon>Eurotiomycetidae</taxon>
        <taxon>Onygenales</taxon>
        <taxon>Arthrodermataceae</taxon>
        <taxon>Trichophyton</taxon>
    </lineage>
</organism>
<dbReference type="PANTHER" id="PTHR10120">
    <property type="entry name" value="CAAX PRENYL PROTEASE 1"/>
    <property type="match status" value="1"/>
</dbReference>
<comment type="subcellular location">
    <subcellularLocation>
        <location evidence="1">Endoplasmic reticulum membrane</location>
        <topology evidence="1">Multi-pass membrane protein</topology>
    </subcellularLocation>
</comment>
<evidence type="ECO:0000256" key="5">
    <source>
        <dbReference type="ARBA" id="ARBA00022679"/>
    </source>
</evidence>
<evidence type="ECO:0000256" key="3">
    <source>
        <dbReference type="ARBA" id="ARBA00022603"/>
    </source>
</evidence>
<evidence type="ECO:0000256" key="6">
    <source>
        <dbReference type="ARBA" id="ARBA00022691"/>
    </source>
</evidence>
<dbReference type="InterPro" id="IPR029063">
    <property type="entry name" value="SAM-dependent_MTases_sf"/>
</dbReference>
<evidence type="ECO:0000256" key="19">
    <source>
        <dbReference type="PIRSR" id="PIRSR627057-2"/>
    </source>
</evidence>
<keyword evidence="13" id="KW-0482">Metalloprotease</keyword>
<evidence type="ECO:0000259" key="21">
    <source>
        <dbReference type="Pfam" id="PF00891"/>
    </source>
</evidence>
<comment type="similarity">
    <text evidence="16">Belongs to the peptidase M48A family.</text>
</comment>
<dbReference type="SUPFAM" id="SSF53335">
    <property type="entry name" value="S-adenosyl-L-methionine-dependent methyltransferases"/>
    <property type="match status" value="1"/>
</dbReference>
<dbReference type="Pfam" id="PF01435">
    <property type="entry name" value="Peptidase_M48"/>
    <property type="match status" value="1"/>
</dbReference>
<name>A0A178F3N1_TRIRU</name>
<evidence type="ECO:0000256" key="2">
    <source>
        <dbReference type="ARBA" id="ARBA00012336"/>
    </source>
</evidence>
<dbReference type="EMBL" id="LHPM01000013">
    <property type="protein sequence ID" value="OAL66273.1"/>
    <property type="molecule type" value="Genomic_DNA"/>
</dbReference>
<keyword evidence="3" id="KW-0489">Methyltransferase</keyword>
<evidence type="ECO:0000256" key="11">
    <source>
        <dbReference type="ARBA" id="ARBA00022833"/>
    </source>
</evidence>
<dbReference type="GO" id="GO:0008171">
    <property type="term" value="F:O-methyltransferase activity"/>
    <property type="evidence" value="ECO:0007669"/>
    <property type="project" value="InterPro"/>
</dbReference>
<feature type="domain" description="Peptidase M48" evidence="22">
    <location>
        <begin position="509"/>
        <end position="708"/>
    </location>
</feature>
<keyword evidence="9" id="KW-0378">Hydrolase</keyword>
<dbReference type="GO" id="GO:0005789">
    <property type="term" value="C:endoplasmic reticulum membrane"/>
    <property type="evidence" value="ECO:0007669"/>
    <property type="project" value="UniProtKB-SubCell"/>
</dbReference>
<feature type="active site" evidence="18">
    <location>
        <position position="576"/>
    </location>
</feature>
<dbReference type="InterPro" id="IPR032456">
    <property type="entry name" value="Peptidase_M48_N"/>
</dbReference>
<feature type="transmembrane region" description="Helical" evidence="20">
    <location>
        <begin position="447"/>
        <end position="467"/>
    </location>
</feature>
<evidence type="ECO:0000256" key="17">
    <source>
        <dbReference type="ARBA" id="ARBA00083451"/>
    </source>
</evidence>
<keyword evidence="6" id="KW-0949">S-adenosyl-L-methionine</keyword>
<dbReference type="InterPro" id="IPR027057">
    <property type="entry name" value="CAXX_Prtase_1"/>
</dbReference>
<dbReference type="InterPro" id="IPR001915">
    <property type="entry name" value="Peptidase_M48"/>
</dbReference>
<keyword evidence="14 20" id="KW-0472">Membrane</keyword>
<dbReference type="GO" id="GO:0032259">
    <property type="term" value="P:methylation"/>
    <property type="evidence" value="ECO:0007669"/>
    <property type="project" value="UniProtKB-KW"/>
</dbReference>
<dbReference type="GO" id="GO:0071586">
    <property type="term" value="P:CAAX-box protein processing"/>
    <property type="evidence" value="ECO:0007669"/>
    <property type="project" value="InterPro"/>
</dbReference>
<feature type="binding site" evidence="19">
    <location>
        <position position="579"/>
    </location>
    <ligand>
        <name>Zn(2+)</name>
        <dbReference type="ChEBI" id="CHEBI:29105"/>
        <note>catalytic</note>
    </ligand>
</feature>
<evidence type="ECO:0000256" key="7">
    <source>
        <dbReference type="ARBA" id="ARBA00022692"/>
    </source>
</evidence>
<reference evidence="24 25" key="1">
    <citation type="submission" date="2016-05" db="EMBL/GenBank/DDBJ databases">
        <title>Genome sequencing of Trichophyton rubrum CMCC(F)T1i isolated from hair.</title>
        <authorList>
            <person name="Zhan P."/>
            <person name="Tao Y."/>
            <person name="Liu W."/>
        </authorList>
    </citation>
    <scope>NUCLEOTIDE SEQUENCE [LARGE SCALE GENOMIC DNA]</scope>
    <source>
        <strain evidence="25">CMCC(F)T1i</strain>
    </source>
</reference>
<feature type="transmembrane region" description="Helical" evidence="20">
    <location>
        <begin position="401"/>
        <end position="426"/>
    </location>
</feature>
<feature type="binding site" evidence="19">
    <location>
        <position position="654"/>
    </location>
    <ligand>
        <name>Zn(2+)</name>
        <dbReference type="ChEBI" id="CHEBI:29105"/>
        <note>catalytic</note>
    </ligand>
</feature>
<feature type="domain" description="O-methyltransferase C-terminal" evidence="21">
    <location>
        <begin position="28"/>
        <end position="238"/>
    </location>
</feature>
<dbReference type="VEuPathDB" id="FungiDB:TERG_01582"/>
<feature type="transmembrane region" description="Helical" evidence="20">
    <location>
        <begin position="622"/>
        <end position="642"/>
    </location>
</feature>
<keyword evidence="10" id="KW-0256">Endoplasmic reticulum</keyword>
<sequence length="736" mass="82567">MFTGPVFPEMPTARKLVEATTKWPGSSEKNETAYNIAFDTHLPFFDHLAMSTARMEQFSGYMRSVTTSEGVDVKHLITGYGWANLGDATVVDVGGSTGYASIALAREFPNLRFVVQDLNTNNEGGRKGILQEDIEIQSRVSFQVHDFFNPQPINGADVYLLRMILHSWSDREAQSIISHILPAMQTGARLLIMDSVLPLPGAVASTRGSLLRVRDLTMMMTFNSKERAAEDWASLLQETDARLKIVRMQQPVGSLMTVMEFARLGAGRLSLSSFQADDDDDDETPDNSHLLQTTSTLRCNDVYPPGQYLLEGFLSLRQYKILQATKVPKVLEGEVSQEVFDKSQAYGRAKAKFGFVSGLYSQIQNLAFIYGDVLPKIWGATGLLLARYAPEGFRGEITHTLLFVFVFNIITTILSLPTSYYSTFVLEEKFGFNKQTVKLWVMDMLKGQMLTVVLGTPIISAILKIVQTTGNSFFYYLWMFGIFVQLFAITIYPIAILPLFNKLSPLEPGVLKTSVENLAKQLKFPLSELNVIDGSKRSAHSNAYFFGLPWKKHIVIYDTLIEKSETEEVVAVLSHELGHWSLSHTTKLFGIGQFHMFYIFALFSAFVNNKSLYQDFGFYNEMPIMIGFILFSDALAPTDAIIKLLMNILSRKFEFEADAFAVKLGYSKELARSLLKLQIQNLSTMDADWMYASYHYSHPILSERLAALGWKGGKITGGEKEPVDCDKPAKAADREL</sequence>
<accession>A0A178F3N1</accession>
<evidence type="ECO:0000256" key="13">
    <source>
        <dbReference type="ARBA" id="ARBA00023049"/>
    </source>
</evidence>
<protein>
    <recommendedName>
        <fullName evidence="2">Ste24 endopeptidase</fullName>
        <ecNumber evidence="2">3.4.24.84</ecNumber>
    </recommendedName>
    <alternativeName>
        <fullName evidence="17">Prenyl protein-specific endoprotease 1</fullName>
    </alternativeName>
</protein>
<dbReference type="Gene3D" id="3.30.2010.10">
    <property type="entry name" value="Metalloproteases ('zincins'), catalytic domain"/>
    <property type="match status" value="1"/>
</dbReference>
<dbReference type="InterPro" id="IPR001077">
    <property type="entry name" value="COMT_C"/>
</dbReference>
<evidence type="ECO:0000256" key="8">
    <source>
        <dbReference type="ARBA" id="ARBA00022723"/>
    </source>
</evidence>
<dbReference type="PROSITE" id="PS51683">
    <property type="entry name" value="SAM_OMT_II"/>
    <property type="match status" value="1"/>
</dbReference>
<dbReference type="InterPro" id="IPR016461">
    <property type="entry name" value="COMT-like"/>
</dbReference>
<comment type="catalytic activity">
    <reaction evidence="15">
        <text>Hydrolyzes the peptide bond -P2-(S-farnesyl or geranylgeranyl)C-P1'-P2'-P3'-COOH where P1' and P2' are amino acids with aliphatic side chains and P3' is any C-terminal residue.</text>
        <dbReference type="EC" id="3.4.24.84"/>
    </reaction>
</comment>
<evidence type="ECO:0000256" key="14">
    <source>
        <dbReference type="ARBA" id="ARBA00023136"/>
    </source>
</evidence>
<evidence type="ECO:0000259" key="22">
    <source>
        <dbReference type="Pfam" id="PF01435"/>
    </source>
</evidence>
<evidence type="ECO:0000256" key="1">
    <source>
        <dbReference type="ARBA" id="ARBA00004477"/>
    </source>
</evidence>
<feature type="transmembrane region" description="Helical" evidence="20">
    <location>
        <begin position="588"/>
        <end position="607"/>
    </location>
</feature>
<dbReference type="GO" id="GO:0046872">
    <property type="term" value="F:metal ion binding"/>
    <property type="evidence" value="ECO:0007669"/>
    <property type="project" value="UniProtKB-KW"/>
</dbReference>
<dbReference type="Gene3D" id="3.40.50.150">
    <property type="entry name" value="Vaccinia Virus protein VP39"/>
    <property type="match status" value="1"/>
</dbReference>
<keyword evidence="11 19" id="KW-0862">Zinc</keyword>
<evidence type="ECO:0000313" key="24">
    <source>
        <dbReference type="EMBL" id="OAL66273.1"/>
    </source>
</evidence>
<dbReference type="FunFam" id="3.30.2010.10:FF:000002">
    <property type="entry name" value="CAAX prenyl protease"/>
    <property type="match status" value="1"/>
</dbReference>
<keyword evidence="4" id="KW-0645">Protease</keyword>
<dbReference type="CDD" id="cd07343">
    <property type="entry name" value="M48A_Zmpste24p_like"/>
    <property type="match status" value="1"/>
</dbReference>
<evidence type="ECO:0000256" key="15">
    <source>
        <dbReference type="ARBA" id="ARBA00044456"/>
    </source>
</evidence>
<dbReference type="GO" id="GO:0004222">
    <property type="term" value="F:metalloendopeptidase activity"/>
    <property type="evidence" value="ECO:0007669"/>
    <property type="project" value="InterPro"/>
</dbReference>
<dbReference type="AlphaFoldDB" id="A0A178F3N1"/>
<dbReference type="EC" id="3.4.24.84" evidence="2"/>
<evidence type="ECO:0000313" key="25">
    <source>
        <dbReference type="Proteomes" id="UP000243015"/>
    </source>
</evidence>
<dbReference type="Pfam" id="PF00891">
    <property type="entry name" value="Methyltransf_2"/>
    <property type="match status" value="1"/>
</dbReference>
<keyword evidence="8 19" id="KW-0479">Metal-binding</keyword>
<evidence type="ECO:0000256" key="4">
    <source>
        <dbReference type="ARBA" id="ARBA00022670"/>
    </source>
</evidence>
<feature type="domain" description="CAAX prenyl protease 1 N-terminal" evidence="23">
    <location>
        <begin position="318"/>
        <end position="502"/>
    </location>
</feature>
<feature type="active site" description="Proton donor" evidence="18">
    <location>
        <position position="658"/>
    </location>
</feature>
<evidence type="ECO:0000256" key="12">
    <source>
        <dbReference type="ARBA" id="ARBA00022989"/>
    </source>
</evidence>
<dbReference type="Proteomes" id="UP000243015">
    <property type="component" value="Unassembled WGS sequence"/>
</dbReference>
<evidence type="ECO:0000256" key="18">
    <source>
        <dbReference type="PIRSR" id="PIRSR627057-1"/>
    </source>
</evidence>
<comment type="caution">
    <text evidence="24">The sequence shown here is derived from an EMBL/GenBank/DDBJ whole genome shotgun (WGS) entry which is preliminary data.</text>
</comment>
<evidence type="ECO:0000256" key="9">
    <source>
        <dbReference type="ARBA" id="ARBA00022801"/>
    </source>
</evidence>
<keyword evidence="12 20" id="KW-1133">Transmembrane helix</keyword>
<evidence type="ECO:0000259" key="23">
    <source>
        <dbReference type="Pfam" id="PF16491"/>
    </source>
</evidence>